<dbReference type="SMART" id="SM00248">
    <property type="entry name" value="ANK"/>
    <property type="match status" value="5"/>
</dbReference>
<gene>
    <name evidence="5" type="ORF">OEZ85_002135</name>
</gene>
<protein>
    <submittedName>
        <fullName evidence="5">Uncharacterized protein</fullName>
    </submittedName>
</protein>
<dbReference type="EMBL" id="CP126213">
    <property type="protein sequence ID" value="WIA15498.1"/>
    <property type="molecule type" value="Genomic_DNA"/>
</dbReference>
<reference evidence="5 6" key="1">
    <citation type="submission" date="2023-05" db="EMBL/GenBank/DDBJ databases">
        <title>A 100% complete, gapless, phased diploid assembly of the Scenedesmus obliquus UTEX 3031 genome.</title>
        <authorList>
            <person name="Biondi T.C."/>
            <person name="Hanschen E.R."/>
            <person name="Kwon T."/>
            <person name="Eng W."/>
            <person name="Kruse C.P.S."/>
            <person name="Koehler S.I."/>
            <person name="Kunde Y."/>
            <person name="Gleasner C.D."/>
            <person name="You Mak K.T."/>
            <person name="Polle J."/>
            <person name="Hovde B.T."/>
            <person name="Starkenburg S.R."/>
        </authorList>
    </citation>
    <scope>NUCLEOTIDE SEQUENCE [LARGE SCALE GENOMIC DNA]</scope>
    <source>
        <strain evidence="5 6">DOE0152z</strain>
    </source>
</reference>
<dbReference type="PROSITE" id="PS50088">
    <property type="entry name" value="ANK_REPEAT"/>
    <property type="match status" value="3"/>
</dbReference>
<evidence type="ECO:0000256" key="1">
    <source>
        <dbReference type="ARBA" id="ARBA00022737"/>
    </source>
</evidence>
<accession>A0ABY8U752</accession>
<dbReference type="PROSITE" id="PS50297">
    <property type="entry name" value="ANK_REP_REGION"/>
    <property type="match status" value="2"/>
</dbReference>
<evidence type="ECO:0000313" key="5">
    <source>
        <dbReference type="EMBL" id="WIA15498.1"/>
    </source>
</evidence>
<dbReference type="PANTHER" id="PTHR24198">
    <property type="entry name" value="ANKYRIN REPEAT AND PROTEIN KINASE DOMAIN-CONTAINING PROTEIN"/>
    <property type="match status" value="1"/>
</dbReference>
<organism evidence="5 6">
    <name type="scientific">Tetradesmus obliquus</name>
    <name type="common">Green alga</name>
    <name type="synonym">Acutodesmus obliquus</name>
    <dbReference type="NCBI Taxonomy" id="3088"/>
    <lineage>
        <taxon>Eukaryota</taxon>
        <taxon>Viridiplantae</taxon>
        <taxon>Chlorophyta</taxon>
        <taxon>core chlorophytes</taxon>
        <taxon>Chlorophyceae</taxon>
        <taxon>CS clade</taxon>
        <taxon>Sphaeropleales</taxon>
        <taxon>Scenedesmaceae</taxon>
        <taxon>Tetradesmus</taxon>
    </lineage>
</organism>
<feature type="repeat" description="ANK" evidence="3">
    <location>
        <begin position="224"/>
        <end position="250"/>
    </location>
</feature>
<name>A0ABY8U752_TETOB</name>
<dbReference type="Proteomes" id="UP001244341">
    <property type="component" value="Chromosome 6b"/>
</dbReference>
<dbReference type="SUPFAM" id="SSF48403">
    <property type="entry name" value="Ankyrin repeat"/>
    <property type="match status" value="1"/>
</dbReference>
<evidence type="ECO:0000256" key="4">
    <source>
        <dbReference type="SAM" id="MobiDB-lite"/>
    </source>
</evidence>
<dbReference type="PANTHER" id="PTHR24198:SF194">
    <property type="entry name" value="INVERSIN-A"/>
    <property type="match status" value="1"/>
</dbReference>
<proteinExistence type="predicted"/>
<evidence type="ECO:0000313" key="6">
    <source>
        <dbReference type="Proteomes" id="UP001244341"/>
    </source>
</evidence>
<feature type="repeat" description="ANK" evidence="3">
    <location>
        <begin position="179"/>
        <end position="211"/>
    </location>
</feature>
<keyword evidence="6" id="KW-1185">Reference proteome</keyword>
<dbReference type="InterPro" id="IPR036770">
    <property type="entry name" value="Ankyrin_rpt-contain_sf"/>
</dbReference>
<evidence type="ECO:0000256" key="2">
    <source>
        <dbReference type="ARBA" id="ARBA00023043"/>
    </source>
</evidence>
<feature type="repeat" description="ANK" evidence="3">
    <location>
        <begin position="85"/>
        <end position="117"/>
    </location>
</feature>
<dbReference type="Gene3D" id="1.25.40.20">
    <property type="entry name" value="Ankyrin repeat-containing domain"/>
    <property type="match status" value="2"/>
</dbReference>
<keyword evidence="2 3" id="KW-0040">ANK repeat</keyword>
<dbReference type="InterPro" id="IPR002110">
    <property type="entry name" value="Ankyrin_rpt"/>
</dbReference>
<feature type="region of interest" description="Disordered" evidence="4">
    <location>
        <begin position="420"/>
        <end position="451"/>
    </location>
</feature>
<sequence length="471" mass="48326">MGNCHSSGSQLLALVQCGQTSAAKEVLEQHPVAACYSTYVERNSPLLVAAGRGHYRLVQAIVEAAVIAQGAARAKQRCINHTNNKGHSALILACMNGHAQCVESLVCNGASPLVLDNSRHNTALHWAASACRSECVQRLLGSAATFQMQSGEVVRIADIPCFDEDNSMLVKFVDRHNGWGLTALHIAVFKGSTSTVRALLRNGASSSCATVAPSISSCPVSQPAGSTPLHMAAAADDIGMARLLLEAQASSPQAVPDLRRAVNASGQRPADVARAANSLLAHMLDPEQPLAAATAAAAAAAPRSGLLLYPGSYGVPVSLAGNAGTAVWGSGLGDGAVPVYVQLRQGGAAAAADARWAEQEHALLLMRSILQTIFSALQAAQQALSAAASRAALRQRQQEQLAALLGSEQPLAGLASGRRVALGSHHEQGSRIHFGSSGAGSSSHRRSNREPAIAAAAGATGATGTTGTVII</sequence>
<evidence type="ECO:0000256" key="3">
    <source>
        <dbReference type="PROSITE-ProRule" id="PRU00023"/>
    </source>
</evidence>
<dbReference type="Pfam" id="PF12796">
    <property type="entry name" value="Ank_2"/>
    <property type="match status" value="2"/>
</dbReference>
<keyword evidence="1" id="KW-0677">Repeat</keyword>